<gene>
    <name evidence="4" type="primary">LOC110757716</name>
</gene>
<reference evidence="4" key="1">
    <citation type="submission" date="2025-08" db="UniProtKB">
        <authorList>
            <consortium name="RefSeq"/>
        </authorList>
    </citation>
    <scope>IDENTIFICATION</scope>
</reference>
<evidence type="ECO:0000313" key="4">
    <source>
        <dbReference type="RefSeq" id="XP_021815107.1"/>
    </source>
</evidence>
<feature type="region of interest" description="Disordered" evidence="1">
    <location>
        <begin position="165"/>
        <end position="188"/>
    </location>
</feature>
<protein>
    <submittedName>
        <fullName evidence="4">Uncharacterized protein LOC110757716</fullName>
    </submittedName>
</protein>
<name>A0A6P5SLM1_PRUAV</name>
<evidence type="ECO:0000313" key="3">
    <source>
        <dbReference type="Proteomes" id="UP000515124"/>
    </source>
</evidence>
<dbReference type="InterPro" id="IPR024752">
    <property type="entry name" value="Myb/SANT-like_dom"/>
</dbReference>
<dbReference type="Proteomes" id="UP000515124">
    <property type="component" value="Unplaced"/>
</dbReference>
<keyword evidence="3" id="KW-1185">Reference proteome</keyword>
<dbReference type="PANTHER" id="PTHR46929:SF3">
    <property type="entry name" value="MYB_SANT-LIKE DOMAIN-CONTAINING PROTEIN"/>
    <property type="match status" value="1"/>
</dbReference>
<accession>A0A6P5SLM1</accession>
<sequence length="271" mass="30417">MERSLADILREERQIGHKGDGGWKAVAYNTAAAILSAQFDIEVSADNIRNRVKTWKRFYGIVSDILSQSGFNWDATKKMISVDEDNVWDEYVKSHEDARTFRFKVIANWDDIVDLCGKDRATGEGAETCAEAAEVMTPESDPNNIVDLESDTQGFESCQVDDVLPSSSCPKRRNQKPSDIPPPKKRGTTNVLADSVAKMASSLERFINSTTQKLDPTEVYNEVIAIPDLSPNEQLKACSWFIENEKQFLMLKTIPTERKKGMVLMFISPKA</sequence>
<dbReference type="GeneID" id="110757716"/>
<evidence type="ECO:0000256" key="1">
    <source>
        <dbReference type="SAM" id="MobiDB-lite"/>
    </source>
</evidence>
<organism evidence="3 4">
    <name type="scientific">Prunus avium</name>
    <name type="common">Cherry</name>
    <name type="synonym">Cerasus avium</name>
    <dbReference type="NCBI Taxonomy" id="42229"/>
    <lineage>
        <taxon>Eukaryota</taxon>
        <taxon>Viridiplantae</taxon>
        <taxon>Streptophyta</taxon>
        <taxon>Embryophyta</taxon>
        <taxon>Tracheophyta</taxon>
        <taxon>Spermatophyta</taxon>
        <taxon>Magnoliopsida</taxon>
        <taxon>eudicotyledons</taxon>
        <taxon>Gunneridae</taxon>
        <taxon>Pentapetalae</taxon>
        <taxon>rosids</taxon>
        <taxon>fabids</taxon>
        <taxon>Rosales</taxon>
        <taxon>Rosaceae</taxon>
        <taxon>Amygdaloideae</taxon>
        <taxon>Amygdaleae</taxon>
        <taxon>Prunus</taxon>
    </lineage>
</organism>
<dbReference type="Pfam" id="PF12776">
    <property type="entry name" value="Myb_DNA-bind_3"/>
    <property type="match status" value="1"/>
</dbReference>
<dbReference type="PANTHER" id="PTHR46929">
    <property type="entry name" value="EXPRESSED PROTEIN"/>
    <property type="match status" value="1"/>
</dbReference>
<dbReference type="AlphaFoldDB" id="A0A6P5SLM1"/>
<evidence type="ECO:0000259" key="2">
    <source>
        <dbReference type="Pfam" id="PF12776"/>
    </source>
</evidence>
<feature type="domain" description="Myb/SANT-like" evidence="2">
    <location>
        <begin position="1"/>
        <end position="91"/>
    </location>
</feature>
<dbReference type="RefSeq" id="XP_021815107.1">
    <property type="nucleotide sequence ID" value="XM_021959415.1"/>
</dbReference>
<dbReference type="KEGG" id="pavi:110757716"/>
<proteinExistence type="predicted"/>